<organism evidence="2 3">
    <name type="scientific">Luminiphilus syltensis NOR5-1B</name>
    <dbReference type="NCBI Taxonomy" id="565045"/>
    <lineage>
        <taxon>Bacteria</taxon>
        <taxon>Pseudomonadati</taxon>
        <taxon>Pseudomonadota</taxon>
        <taxon>Gammaproteobacteria</taxon>
        <taxon>Cellvibrionales</taxon>
        <taxon>Halieaceae</taxon>
        <taxon>Luminiphilus</taxon>
    </lineage>
</organism>
<dbReference type="HOGENOM" id="CLU_032303_1_1_6"/>
<feature type="transmembrane region" description="Helical" evidence="1">
    <location>
        <begin position="83"/>
        <end position="103"/>
    </location>
</feature>
<evidence type="ECO:0000313" key="3">
    <source>
        <dbReference type="Proteomes" id="UP000004699"/>
    </source>
</evidence>
<evidence type="ECO:0000256" key="1">
    <source>
        <dbReference type="SAM" id="Phobius"/>
    </source>
</evidence>
<keyword evidence="1" id="KW-0472">Membrane</keyword>
<feature type="transmembrane region" description="Helical" evidence="1">
    <location>
        <begin position="35"/>
        <end position="62"/>
    </location>
</feature>
<proteinExistence type="predicted"/>
<name>B8KTV5_9GAMM</name>
<dbReference type="Pfam" id="PF10011">
    <property type="entry name" value="DUF2254"/>
    <property type="match status" value="1"/>
</dbReference>
<accession>B8KTV5</accession>
<protein>
    <recommendedName>
        <fullName evidence="4">DUF2254 domain-containing protein</fullName>
    </recommendedName>
</protein>
<keyword evidence="3" id="KW-1185">Reference proteome</keyword>
<dbReference type="STRING" id="565045.NOR51B_1670"/>
<dbReference type="AlphaFoldDB" id="B8KTV5"/>
<sequence length="410" mass="45446">MAAIGLAVTALQVDRHCQACLLILPTLQIELDAARGLLGVLITSVLSVGGVSFSVTMVALTLTSGQYGPKVLRHFLEDSRSKLSLGLFFATAVYALVISVALHDGDHPRFSVIIALLLALAALIEFIAFIHRTASDLQADQLIQRLGTQLRQDMRRLCEVAEQANRLHGSAQWRRRARDRIPIVIRSGYEGYVQTTDIPAIAEQLATLEAMAILRVRPGDFVVRGAELFTLFKARNFDIDEGKLGIEEAIRLGPVRTPIQDPNFPITQIQQIAARALSTGINDPGTAITCIDWLTLALAEIVDAALPGSTVLDKEGKCRLLVTTLDFAAVADAVYSPLRQFSGSNLQVYQRLFDSLNRLAMCTDRPERLLTLRTQGERLWEQMERQDYPEHDRAPVRRRFKKLVRLTQAS</sequence>
<evidence type="ECO:0000313" key="2">
    <source>
        <dbReference type="EMBL" id="EED35723.1"/>
    </source>
</evidence>
<dbReference type="InterPro" id="IPR018723">
    <property type="entry name" value="DUF2254_membrane"/>
</dbReference>
<dbReference type="Proteomes" id="UP000004699">
    <property type="component" value="Unassembled WGS sequence"/>
</dbReference>
<gene>
    <name evidence="2" type="ORF">NOR51B_1670</name>
</gene>
<reference evidence="3" key="1">
    <citation type="journal article" date="2013" name="BMC Microbiol.">
        <title>Taxonomy and evolution of bacteriochlorophyll a-containing members of the OM60/NOR5 clade of marine gammaproteobacteria: description of Luminiphilus syltensis gen. nov., sp. nov., reclassification of Haliea rubra as Pseudohaliea rubra gen. nov., comb. nov., and emendation of Chromatocurvus halotolerans.</title>
        <authorList>
            <person name="Spring S."/>
            <person name="Riedel T."/>
            <person name="Sproer C."/>
            <person name="Yan S."/>
            <person name="Harder J."/>
            <person name="Fuchs B.M."/>
        </authorList>
    </citation>
    <scope>NUCLEOTIDE SEQUENCE [LARGE SCALE GENOMIC DNA]</scope>
    <source>
        <strain evidence="3">NOR51-B</strain>
    </source>
</reference>
<evidence type="ECO:0008006" key="4">
    <source>
        <dbReference type="Google" id="ProtNLM"/>
    </source>
</evidence>
<feature type="transmembrane region" description="Helical" evidence="1">
    <location>
        <begin position="109"/>
        <end position="130"/>
    </location>
</feature>
<keyword evidence="1" id="KW-1133">Transmembrane helix</keyword>
<keyword evidence="1" id="KW-0812">Transmembrane</keyword>
<dbReference type="EMBL" id="DS999411">
    <property type="protein sequence ID" value="EED35723.1"/>
    <property type="molecule type" value="Genomic_DNA"/>
</dbReference>
<dbReference type="eggNOG" id="COG4325">
    <property type="taxonomic scope" value="Bacteria"/>
</dbReference>